<feature type="compositionally biased region" description="Basic residues" evidence="1">
    <location>
        <begin position="41"/>
        <end position="54"/>
    </location>
</feature>
<evidence type="ECO:0000256" key="1">
    <source>
        <dbReference type="SAM" id="MobiDB-lite"/>
    </source>
</evidence>
<evidence type="ECO:0000313" key="3">
    <source>
        <dbReference type="EMBL" id="ODV86783.1"/>
    </source>
</evidence>
<dbReference type="EMBL" id="KV453849">
    <property type="protein sequence ID" value="ODV86783.1"/>
    <property type="molecule type" value="Genomic_DNA"/>
</dbReference>
<feature type="compositionally biased region" description="Polar residues" evidence="1">
    <location>
        <begin position="22"/>
        <end position="37"/>
    </location>
</feature>
<protein>
    <submittedName>
        <fullName evidence="3">Uncharacterized protein</fullName>
    </submittedName>
</protein>
<keyword evidence="4" id="KW-1185">Reference proteome</keyword>
<reference evidence="4" key="1">
    <citation type="submission" date="2016-04" db="EMBL/GenBank/DDBJ databases">
        <title>Comparative genomics of biotechnologically important yeasts.</title>
        <authorList>
            <consortium name="DOE Joint Genome Institute"/>
            <person name="Riley R."/>
            <person name="Haridas S."/>
            <person name="Wolfe K.H."/>
            <person name="Lopes M.R."/>
            <person name="Hittinger C.T."/>
            <person name="Goker M."/>
            <person name="Salamov A."/>
            <person name="Wisecaver J."/>
            <person name="Long T.M."/>
            <person name="Aerts A.L."/>
            <person name="Barry K."/>
            <person name="Choi C."/>
            <person name="Clum A."/>
            <person name="Coughlan A.Y."/>
            <person name="Deshpande S."/>
            <person name="Douglass A.P."/>
            <person name="Hanson S.J."/>
            <person name="Klenk H.-P."/>
            <person name="Labutti K."/>
            <person name="Lapidus A."/>
            <person name="Lindquist E."/>
            <person name="Lipzen A."/>
            <person name="Meier-Kolthoff J.P."/>
            <person name="Ohm R.A."/>
            <person name="Otillar R.P."/>
            <person name="Pangilinan J."/>
            <person name="Peng Y."/>
            <person name="Rokas A."/>
            <person name="Rosa C.A."/>
            <person name="Scheuner C."/>
            <person name="Sibirny A.A."/>
            <person name="Slot J.C."/>
            <person name="Stielow J.B."/>
            <person name="Sun H."/>
            <person name="Kurtzman C.P."/>
            <person name="Blackwell M."/>
            <person name="Grigoriev I.V."/>
            <person name="Jeffries T.W."/>
        </authorList>
    </citation>
    <scope>NUCLEOTIDE SEQUENCE [LARGE SCALE GENOMIC DNA]</scope>
    <source>
        <strain evidence="4">NRRL YB-2248</strain>
    </source>
</reference>
<feature type="transmembrane region" description="Helical" evidence="2">
    <location>
        <begin position="253"/>
        <end position="275"/>
    </location>
</feature>
<evidence type="ECO:0000256" key="2">
    <source>
        <dbReference type="SAM" id="Phobius"/>
    </source>
</evidence>
<gene>
    <name evidence="3" type="ORF">CANARDRAFT_27172</name>
</gene>
<proteinExistence type="predicted"/>
<organism evidence="3 4">
    <name type="scientific">[Candida] arabinofermentans NRRL YB-2248</name>
    <dbReference type="NCBI Taxonomy" id="983967"/>
    <lineage>
        <taxon>Eukaryota</taxon>
        <taxon>Fungi</taxon>
        <taxon>Dikarya</taxon>
        <taxon>Ascomycota</taxon>
        <taxon>Saccharomycotina</taxon>
        <taxon>Pichiomycetes</taxon>
        <taxon>Pichiales</taxon>
        <taxon>Pichiaceae</taxon>
        <taxon>Ogataea</taxon>
        <taxon>Ogataea/Candida clade</taxon>
    </lineage>
</organism>
<accession>A0A1E4T4U7</accession>
<feature type="transmembrane region" description="Helical" evidence="2">
    <location>
        <begin position="226"/>
        <end position="247"/>
    </location>
</feature>
<feature type="compositionally biased region" description="Low complexity" evidence="1">
    <location>
        <begin position="11"/>
        <end position="21"/>
    </location>
</feature>
<feature type="region of interest" description="Disordered" evidence="1">
    <location>
        <begin position="316"/>
        <end position="379"/>
    </location>
</feature>
<keyword evidence="2" id="KW-1133">Transmembrane helix</keyword>
<dbReference type="AlphaFoldDB" id="A0A1E4T4U7"/>
<sequence>MSEFPDEGSDKSSIFSSTSKSQLTPEASPSLTAQSPWKQKGNLKRRKKFLKALRKGSSTGLDNSKRLPMSADRPSSSANLIESKDGAWIEETIDFFNGKAKSQLSDKTVLSEEISEEGEKIQRHTSLSFNNQQLALSFPELAQDFLLLLNSIIDSAVPTDSRYRNLILLNILDIGDTLKKRLVNFINYLPNSIYLTLLLSVTVLSIVPPTLLFINLMTFYCAITGALFFAGFVTLVTISMVTFFPLFLLTLSVALMTAAIIILGYTSISLTYTLLKGNISLRKYLGFIADFFSPSVGTIEVDTKKKNNIPIMKEPSAQTNFAEPATEDSEPRNASPLDEDNGNVEDGGSPSVFNEVENISMSDYKQTNGVSHDFEVESH</sequence>
<dbReference type="Proteomes" id="UP000094801">
    <property type="component" value="Unassembled WGS sequence"/>
</dbReference>
<name>A0A1E4T4U7_9ASCO</name>
<feature type="transmembrane region" description="Helical" evidence="2">
    <location>
        <begin position="193"/>
        <end position="214"/>
    </location>
</feature>
<evidence type="ECO:0000313" key="4">
    <source>
        <dbReference type="Proteomes" id="UP000094801"/>
    </source>
</evidence>
<feature type="region of interest" description="Disordered" evidence="1">
    <location>
        <begin position="1"/>
        <end position="78"/>
    </location>
</feature>
<keyword evidence="2" id="KW-0812">Transmembrane</keyword>
<keyword evidence="2" id="KW-0472">Membrane</keyword>
<feature type="compositionally biased region" description="Polar residues" evidence="1">
    <location>
        <begin position="357"/>
        <end position="370"/>
    </location>
</feature>